<evidence type="ECO:0000313" key="3">
    <source>
        <dbReference type="Proteomes" id="UP001139409"/>
    </source>
</evidence>
<accession>A0A9X1HYB9</accession>
<proteinExistence type="predicted"/>
<sequence>MKYLLLILFIAMGVQHQAFAQSWDDRNSSENLDSPVTISDTYRGYPQRPFHVGVVYPLSSNGVAAADYVNKVSIHLFAGVERGLNGVAFSGLANVDVSFVEGVQFAGITNVNAGDLLGAQLAGIANVNAGYAQGLQMAGIANVNGDSAVAGQFAGIVNINAGSLTGAQFAGIANVNTTFTDGGQFAGVLNISPGAVSGIQAAGVANYASEIQGTQLAAVINVAGKVRGAQIGLLNIADSVDGVSIGFLSLVRHGYHRLEFSGSEALHTQMAIKLGVQHFYNIFSVGYHLSGNDPLTYGEEPTWAYGYGVGAEFNLGPTWRMNIDLTTFDVIEKENTFTNKKLNLLNQFRLNFGAQFGRSFTLVFGPSFNVMVSQLSGSDGFNIGSDIAPWTVYDRTHDGTNVKMWPGANIAIRF</sequence>
<evidence type="ECO:0000256" key="1">
    <source>
        <dbReference type="SAM" id="SignalP"/>
    </source>
</evidence>
<feature type="signal peptide" evidence="1">
    <location>
        <begin position="1"/>
        <end position="20"/>
    </location>
</feature>
<comment type="caution">
    <text evidence="2">The sequence shown here is derived from an EMBL/GenBank/DDBJ whole genome shotgun (WGS) entry which is preliminary data.</text>
</comment>
<feature type="chain" id="PRO_5040879843" description="DUF5723 domain-containing protein" evidence="1">
    <location>
        <begin position="21"/>
        <end position="414"/>
    </location>
</feature>
<dbReference type="Proteomes" id="UP001139409">
    <property type="component" value="Unassembled WGS sequence"/>
</dbReference>
<name>A0A9X1HYB9_9BACT</name>
<keyword evidence="1" id="KW-0732">Signal</keyword>
<evidence type="ECO:0000313" key="2">
    <source>
        <dbReference type="EMBL" id="MCA6078787.1"/>
    </source>
</evidence>
<organism evidence="2 3">
    <name type="scientific">Fulvivirga sedimenti</name>
    <dbReference type="NCBI Taxonomy" id="2879465"/>
    <lineage>
        <taxon>Bacteria</taxon>
        <taxon>Pseudomonadati</taxon>
        <taxon>Bacteroidota</taxon>
        <taxon>Cytophagia</taxon>
        <taxon>Cytophagales</taxon>
        <taxon>Fulvivirgaceae</taxon>
        <taxon>Fulvivirga</taxon>
    </lineage>
</organism>
<dbReference type="AlphaFoldDB" id="A0A9X1HYB9"/>
<keyword evidence="3" id="KW-1185">Reference proteome</keyword>
<reference evidence="2" key="1">
    <citation type="submission" date="2021-09" db="EMBL/GenBank/DDBJ databases">
        <title>Fulvivirga sp. isolated from coastal sediment.</title>
        <authorList>
            <person name="Yu H."/>
        </authorList>
    </citation>
    <scope>NUCLEOTIDE SEQUENCE</scope>
    <source>
        <strain evidence="2">1062</strain>
    </source>
</reference>
<gene>
    <name evidence="2" type="ORF">LDX50_28185</name>
</gene>
<dbReference type="EMBL" id="JAIXNE010000007">
    <property type="protein sequence ID" value="MCA6078787.1"/>
    <property type="molecule type" value="Genomic_DNA"/>
</dbReference>
<dbReference type="RefSeq" id="WP_225699648.1">
    <property type="nucleotide sequence ID" value="NZ_JAIXNE010000007.1"/>
</dbReference>
<protein>
    <recommendedName>
        <fullName evidence="4">DUF5723 domain-containing protein</fullName>
    </recommendedName>
</protein>
<evidence type="ECO:0008006" key="4">
    <source>
        <dbReference type="Google" id="ProtNLM"/>
    </source>
</evidence>